<sequence>MRALVIFICGLIFMYIDFLFSEFSPLFINELSIYIVPRMLFMYILLISIYVSPQISAFFAVLFGLMIDVYVGLIYGVHTFGIVMFVIFMHTAFRVFYKDFVAMAFVVLLLTFLYDAYIYLVYTILGLVDMPLFDYFALRSVPSLLINALLYMVIFIVSLKTSKVRKNILGKY</sequence>
<dbReference type="Pfam" id="PF04093">
    <property type="entry name" value="MreD"/>
    <property type="match status" value="1"/>
</dbReference>
<evidence type="ECO:0000256" key="8">
    <source>
        <dbReference type="SAM" id="Phobius"/>
    </source>
</evidence>
<evidence type="ECO:0000256" key="4">
    <source>
        <dbReference type="ARBA" id="ARBA00022692"/>
    </source>
</evidence>
<evidence type="ECO:0000313" key="9">
    <source>
        <dbReference type="EMBL" id="MFD2829599.1"/>
    </source>
</evidence>
<reference evidence="10" key="1">
    <citation type="journal article" date="2019" name="Int. J. Syst. Evol. Microbiol.">
        <title>The Global Catalogue of Microorganisms (GCM) 10K type strain sequencing project: providing services to taxonomists for standard genome sequencing and annotation.</title>
        <authorList>
            <consortium name="The Broad Institute Genomics Platform"/>
            <consortium name="The Broad Institute Genome Sequencing Center for Infectious Disease"/>
            <person name="Wu L."/>
            <person name="Ma J."/>
        </authorList>
    </citation>
    <scope>NUCLEOTIDE SEQUENCE [LARGE SCALE GENOMIC DNA]</scope>
    <source>
        <strain evidence="10">KCTC 33575</strain>
    </source>
</reference>
<keyword evidence="4 8" id="KW-0812">Transmembrane</keyword>
<protein>
    <submittedName>
        <fullName evidence="9">Rod shape-determining protein MreD</fullName>
    </submittedName>
</protein>
<evidence type="ECO:0000256" key="6">
    <source>
        <dbReference type="ARBA" id="ARBA00022989"/>
    </source>
</evidence>
<gene>
    <name evidence="9" type="primary">mreD</name>
    <name evidence="9" type="ORF">ACFSX4_03905</name>
</gene>
<keyword evidence="6 8" id="KW-1133">Transmembrane helix</keyword>
<evidence type="ECO:0000256" key="1">
    <source>
        <dbReference type="ARBA" id="ARBA00004651"/>
    </source>
</evidence>
<keyword evidence="3" id="KW-1003">Cell membrane</keyword>
<dbReference type="InterPro" id="IPR007227">
    <property type="entry name" value="Cell_shape_determining_MreD"/>
</dbReference>
<proteinExistence type="inferred from homology"/>
<dbReference type="Proteomes" id="UP001597519">
    <property type="component" value="Unassembled WGS sequence"/>
</dbReference>
<keyword evidence="5" id="KW-0133">Cell shape</keyword>
<comment type="similarity">
    <text evidence="2">Belongs to the MreD family.</text>
</comment>
<evidence type="ECO:0000256" key="5">
    <source>
        <dbReference type="ARBA" id="ARBA00022960"/>
    </source>
</evidence>
<feature type="transmembrane region" description="Helical" evidence="8">
    <location>
        <begin position="69"/>
        <end position="88"/>
    </location>
</feature>
<dbReference type="NCBIfam" id="TIGR03426">
    <property type="entry name" value="shape_MreD"/>
    <property type="match status" value="1"/>
</dbReference>
<name>A0ABW5WW40_9STAP</name>
<feature type="transmembrane region" description="Helical" evidence="8">
    <location>
        <begin position="140"/>
        <end position="159"/>
    </location>
</feature>
<accession>A0ABW5WW40</accession>
<evidence type="ECO:0000256" key="2">
    <source>
        <dbReference type="ARBA" id="ARBA00007776"/>
    </source>
</evidence>
<feature type="transmembrane region" description="Helical" evidence="8">
    <location>
        <begin position="100"/>
        <end position="120"/>
    </location>
</feature>
<evidence type="ECO:0000256" key="7">
    <source>
        <dbReference type="ARBA" id="ARBA00023136"/>
    </source>
</evidence>
<comment type="subcellular location">
    <subcellularLocation>
        <location evidence="1">Cell membrane</location>
        <topology evidence="1">Multi-pass membrane protein</topology>
    </subcellularLocation>
</comment>
<dbReference type="EMBL" id="JBHUOQ010000001">
    <property type="protein sequence ID" value="MFD2829599.1"/>
    <property type="molecule type" value="Genomic_DNA"/>
</dbReference>
<comment type="caution">
    <text evidence="9">The sequence shown here is derived from an EMBL/GenBank/DDBJ whole genome shotgun (WGS) entry which is preliminary data.</text>
</comment>
<dbReference type="RefSeq" id="WP_377771736.1">
    <property type="nucleotide sequence ID" value="NZ_JBHUOQ010000001.1"/>
</dbReference>
<feature type="transmembrane region" description="Helical" evidence="8">
    <location>
        <begin position="40"/>
        <end position="63"/>
    </location>
</feature>
<feature type="transmembrane region" description="Helical" evidence="8">
    <location>
        <begin position="6"/>
        <end position="28"/>
    </location>
</feature>
<evidence type="ECO:0000313" key="10">
    <source>
        <dbReference type="Proteomes" id="UP001597519"/>
    </source>
</evidence>
<keyword evidence="10" id="KW-1185">Reference proteome</keyword>
<organism evidence="9 10">
    <name type="scientific">Corticicoccus populi</name>
    <dbReference type="NCBI Taxonomy" id="1812821"/>
    <lineage>
        <taxon>Bacteria</taxon>
        <taxon>Bacillati</taxon>
        <taxon>Bacillota</taxon>
        <taxon>Bacilli</taxon>
        <taxon>Bacillales</taxon>
        <taxon>Staphylococcaceae</taxon>
        <taxon>Corticicoccus</taxon>
    </lineage>
</organism>
<keyword evidence="7 8" id="KW-0472">Membrane</keyword>
<evidence type="ECO:0000256" key="3">
    <source>
        <dbReference type="ARBA" id="ARBA00022475"/>
    </source>
</evidence>